<evidence type="ECO:0000313" key="3">
    <source>
        <dbReference type="Proteomes" id="UP000002640"/>
    </source>
</evidence>
<dbReference type="RefSeq" id="XP_009522097.1">
    <property type="nucleotide sequence ID" value="XM_009523802.1"/>
</dbReference>
<sequence>MQMLLFLATLVLAIAGSAIFAAGQDTTKATLFIGSSQNSAESVVLEEVVDEHRRLEVTGESHVQDIALFQANIVVKSIPASLGHTAKLLFAAVFWQLFLGGCRYPAAVLELKLVYEIAPLIVDICAAVWVPQAVSVSQQQSKL</sequence>
<dbReference type="KEGG" id="psoj:PHYSODRAFT_297963"/>
<dbReference type="AlphaFoldDB" id="G4Z3K8"/>
<organism evidence="2 3">
    <name type="scientific">Phytophthora sojae (strain P6497)</name>
    <name type="common">Soybean stem and root rot agent</name>
    <name type="synonym">Phytophthora megasperma f. sp. glycines</name>
    <dbReference type="NCBI Taxonomy" id="1094619"/>
    <lineage>
        <taxon>Eukaryota</taxon>
        <taxon>Sar</taxon>
        <taxon>Stramenopiles</taxon>
        <taxon>Oomycota</taxon>
        <taxon>Peronosporomycetes</taxon>
        <taxon>Peronosporales</taxon>
        <taxon>Peronosporaceae</taxon>
        <taxon>Phytophthora</taxon>
    </lineage>
</organism>
<proteinExistence type="predicted"/>
<keyword evidence="1" id="KW-0732">Signal</keyword>
<feature type="chain" id="PRO_5003472102" description="RxLR effector protein" evidence="1">
    <location>
        <begin position="24"/>
        <end position="143"/>
    </location>
</feature>
<dbReference type="GeneID" id="20641562"/>
<dbReference type="InParanoid" id="G4Z3K8"/>
<evidence type="ECO:0008006" key="4">
    <source>
        <dbReference type="Google" id="ProtNLM"/>
    </source>
</evidence>
<keyword evidence="3" id="KW-1185">Reference proteome</keyword>
<protein>
    <recommendedName>
        <fullName evidence="4">RxLR effector protein</fullName>
    </recommendedName>
</protein>
<feature type="signal peptide" evidence="1">
    <location>
        <begin position="1"/>
        <end position="23"/>
    </location>
</feature>
<gene>
    <name evidence="2" type="ORF">PHYSODRAFT_297963</name>
</gene>
<dbReference type="Proteomes" id="UP000002640">
    <property type="component" value="Unassembled WGS sequence"/>
</dbReference>
<accession>G4Z3K8</accession>
<evidence type="ECO:0000313" key="2">
    <source>
        <dbReference type="EMBL" id="EGZ19380.1"/>
    </source>
</evidence>
<name>G4Z3K8_PHYSP</name>
<dbReference type="EMBL" id="JH159153">
    <property type="protein sequence ID" value="EGZ19380.1"/>
    <property type="molecule type" value="Genomic_DNA"/>
</dbReference>
<reference evidence="2 3" key="1">
    <citation type="journal article" date="2006" name="Science">
        <title>Phytophthora genome sequences uncover evolutionary origins and mechanisms of pathogenesis.</title>
        <authorList>
            <person name="Tyler B.M."/>
            <person name="Tripathy S."/>
            <person name="Zhang X."/>
            <person name="Dehal P."/>
            <person name="Jiang R.H."/>
            <person name="Aerts A."/>
            <person name="Arredondo F.D."/>
            <person name="Baxter L."/>
            <person name="Bensasson D."/>
            <person name="Beynon J.L."/>
            <person name="Chapman J."/>
            <person name="Damasceno C.M."/>
            <person name="Dorrance A.E."/>
            <person name="Dou D."/>
            <person name="Dickerman A.W."/>
            <person name="Dubchak I.L."/>
            <person name="Garbelotto M."/>
            <person name="Gijzen M."/>
            <person name="Gordon S.G."/>
            <person name="Govers F."/>
            <person name="Grunwald N.J."/>
            <person name="Huang W."/>
            <person name="Ivors K.L."/>
            <person name="Jones R.W."/>
            <person name="Kamoun S."/>
            <person name="Krampis K."/>
            <person name="Lamour K.H."/>
            <person name="Lee M.K."/>
            <person name="McDonald W.H."/>
            <person name="Medina M."/>
            <person name="Meijer H.J."/>
            <person name="Nordberg E.K."/>
            <person name="Maclean D.J."/>
            <person name="Ospina-Giraldo M.D."/>
            <person name="Morris P.F."/>
            <person name="Phuntumart V."/>
            <person name="Putnam N.H."/>
            <person name="Rash S."/>
            <person name="Rose J.K."/>
            <person name="Sakihama Y."/>
            <person name="Salamov A.A."/>
            <person name="Savidor A."/>
            <person name="Scheuring C.F."/>
            <person name="Smith B.M."/>
            <person name="Sobral B.W."/>
            <person name="Terry A."/>
            <person name="Torto-Alalibo T.A."/>
            <person name="Win J."/>
            <person name="Xu Z."/>
            <person name="Zhang H."/>
            <person name="Grigoriev I.V."/>
            <person name="Rokhsar D.S."/>
            <person name="Boore J.L."/>
        </authorList>
    </citation>
    <scope>NUCLEOTIDE SEQUENCE [LARGE SCALE GENOMIC DNA]</scope>
    <source>
        <strain evidence="2 3">P6497</strain>
    </source>
</reference>
<evidence type="ECO:0000256" key="1">
    <source>
        <dbReference type="SAM" id="SignalP"/>
    </source>
</evidence>